<dbReference type="InterPro" id="IPR015245">
    <property type="entry name" value="Tap_RNA-bd"/>
</dbReference>
<evidence type="ECO:0000256" key="10">
    <source>
        <dbReference type="ARBA" id="ARBA00023242"/>
    </source>
</evidence>
<evidence type="ECO:0000256" key="12">
    <source>
        <dbReference type="SAM" id="MobiDB-lite"/>
    </source>
</evidence>
<feature type="compositionally biased region" description="Basic residues" evidence="12">
    <location>
        <begin position="293"/>
        <end position="303"/>
    </location>
</feature>
<feature type="region of interest" description="Disordered" evidence="12">
    <location>
        <begin position="1"/>
        <end position="174"/>
    </location>
</feature>
<dbReference type="FunFam" id="3.80.10.10:FF:000066">
    <property type="entry name" value="Nuclear RNA export factor 1"/>
    <property type="match status" value="1"/>
</dbReference>
<dbReference type="Proteomes" id="UP000007754">
    <property type="component" value="Unplaced"/>
</dbReference>
<dbReference type="InterPro" id="IPR005637">
    <property type="entry name" value="TAP_C_dom"/>
</dbReference>
<dbReference type="InterPro" id="IPR032675">
    <property type="entry name" value="LRR_dom_sf"/>
</dbReference>
<feature type="compositionally biased region" description="Low complexity" evidence="12">
    <location>
        <begin position="304"/>
        <end position="314"/>
    </location>
</feature>
<evidence type="ECO:0000259" key="15">
    <source>
        <dbReference type="PROSITE" id="PS51281"/>
    </source>
</evidence>
<proteinExistence type="inferred from homology"/>
<evidence type="ECO:0000256" key="6">
    <source>
        <dbReference type="ARBA" id="ARBA00022490"/>
    </source>
</evidence>
<dbReference type="Gene3D" id="3.30.70.330">
    <property type="match status" value="1"/>
</dbReference>
<evidence type="ECO:0000256" key="5">
    <source>
        <dbReference type="ARBA" id="ARBA00022448"/>
    </source>
</evidence>
<evidence type="ECO:0000256" key="9">
    <source>
        <dbReference type="ARBA" id="ARBA00022816"/>
    </source>
</evidence>
<dbReference type="InterPro" id="IPR057125">
    <property type="entry name" value="NXF1/2/3/5-like_LRR"/>
</dbReference>
<keyword evidence="13" id="KW-1133">Transmembrane helix</keyword>
<feature type="region of interest" description="Disordered" evidence="12">
    <location>
        <begin position="241"/>
        <end position="347"/>
    </location>
</feature>
<dbReference type="Pfam" id="PF22602">
    <property type="entry name" value="NXF_NTF2"/>
    <property type="match status" value="1"/>
</dbReference>
<dbReference type="InterPro" id="IPR009060">
    <property type="entry name" value="UBA-like_sf"/>
</dbReference>
<comment type="similarity">
    <text evidence="4">Belongs to the NXF family.</text>
</comment>
<feature type="transmembrane region" description="Helical" evidence="13">
    <location>
        <begin position="887"/>
        <end position="910"/>
    </location>
</feature>
<dbReference type="SUPFAM" id="SSF54427">
    <property type="entry name" value="NTF2-like"/>
    <property type="match status" value="1"/>
</dbReference>
<feature type="transmembrane region" description="Helical" evidence="13">
    <location>
        <begin position="922"/>
        <end position="943"/>
    </location>
</feature>
<feature type="compositionally biased region" description="Gly residues" evidence="12">
    <location>
        <begin position="1"/>
        <end position="14"/>
    </location>
</feature>
<feature type="transmembrane region" description="Helical" evidence="13">
    <location>
        <begin position="1078"/>
        <end position="1098"/>
    </location>
</feature>
<keyword evidence="8" id="KW-0677">Repeat</keyword>
<feature type="transmembrane region" description="Helical" evidence="13">
    <location>
        <begin position="955"/>
        <end position="973"/>
    </location>
</feature>
<dbReference type="FunFam" id="1.10.8.10:FF:000018">
    <property type="entry name" value="Nuclear RNA export factor 1"/>
    <property type="match status" value="1"/>
</dbReference>
<dbReference type="InterPro" id="IPR030217">
    <property type="entry name" value="NXF_fam"/>
</dbReference>
<dbReference type="GO" id="GO:0016973">
    <property type="term" value="P:poly(A)+ mRNA export from nucleus"/>
    <property type="evidence" value="ECO:0007669"/>
    <property type="project" value="TreeGrafter"/>
</dbReference>
<dbReference type="FunFam" id="3.30.70.330:FF:000165">
    <property type="entry name" value="nuclear RNA export factor 1"/>
    <property type="match status" value="1"/>
</dbReference>
<dbReference type="FunFam" id="3.10.450.50:FF:000004">
    <property type="entry name" value="Nuclear RNA export factor 1"/>
    <property type="match status" value="1"/>
</dbReference>
<dbReference type="PROSITE" id="PS50177">
    <property type="entry name" value="NTF2_DOMAIN"/>
    <property type="match status" value="1"/>
</dbReference>
<dbReference type="InterPro" id="IPR018222">
    <property type="entry name" value="Nuclear_transport_factor_2_euk"/>
</dbReference>
<reference evidence="16" key="2">
    <citation type="submission" date="2025-09" db="UniProtKB">
        <authorList>
            <consortium name="Ensembl"/>
        </authorList>
    </citation>
    <scope>IDENTIFICATION</scope>
</reference>
<feature type="compositionally biased region" description="Pro residues" evidence="12">
    <location>
        <begin position="251"/>
        <end position="265"/>
    </location>
</feature>
<dbReference type="AlphaFoldDB" id="A0A674G9T0"/>
<dbReference type="GO" id="GO:0005737">
    <property type="term" value="C:cytoplasm"/>
    <property type="evidence" value="ECO:0007669"/>
    <property type="project" value="UniProtKB-SubCell"/>
</dbReference>
<comment type="subcellular location">
    <subcellularLocation>
        <location evidence="2">Cytoplasm</location>
    </subcellularLocation>
    <subcellularLocation>
        <location evidence="1">Nucleus speckle</location>
    </subcellularLocation>
    <subcellularLocation>
        <location evidence="3">Nucleus</location>
        <location evidence="3">Nucleoplasm</location>
    </subcellularLocation>
</comment>
<reference evidence="16" key="1">
    <citation type="submission" date="2025-08" db="UniProtKB">
        <authorList>
            <consortium name="Ensembl"/>
        </authorList>
    </citation>
    <scope>IDENTIFICATION</scope>
</reference>
<evidence type="ECO:0000256" key="2">
    <source>
        <dbReference type="ARBA" id="ARBA00004496"/>
    </source>
</evidence>
<evidence type="ECO:0000313" key="17">
    <source>
        <dbReference type="Proteomes" id="UP000007754"/>
    </source>
</evidence>
<dbReference type="PANTHER" id="PTHR10662">
    <property type="entry name" value="NUCLEAR RNA EXPORT FACTOR"/>
    <property type="match status" value="1"/>
</dbReference>
<dbReference type="PANTHER" id="PTHR10662:SF22">
    <property type="entry name" value="NUCLEAR RNA EXPORT FACTOR 1"/>
    <property type="match status" value="1"/>
</dbReference>
<dbReference type="SUPFAM" id="SSF46934">
    <property type="entry name" value="UBA-like"/>
    <property type="match status" value="1"/>
</dbReference>
<organism evidence="16 17">
    <name type="scientific">Taeniopygia guttata</name>
    <name type="common">Zebra finch</name>
    <name type="synonym">Poephila guttata</name>
    <dbReference type="NCBI Taxonomy" id="59729"/>
    <lineage>
        <taxon>Eukaryota</taxon>
        <taxon>Metazoa</taxon>
        <taxon>Chordata</taxon>
        <taxon>Craniata</taxon>
        <taxon>Vertebrata</taxon>
        <taxon>Euteleostomi</taxon>
        <taxon>Archelosauria</taxon>
        <taxon>Archosauria</taxon>
        <taxon>Dinosauria</taxon>
        <taxon>Saurischia</taxon>
        <taxon>Theropoda</taxon>
        <taxon>Coelurosauria</taxon>
        <taxon>Aves</taxon>
        <taxon>Neognathae</taxon>
        <taxon>Neoaves</taxon>
        <taxon>Telluraves</taxon>
        <taxon>Australaves</taxon>
        <taxon>Passeriformes</taxon>
        <taxon>Passeroidea</taxon>
        <taxon>Estrildidae</taxon>
        <taxon>Estrildinae</taxon>
        <taxon>Taeniopygia</taxon>
    </lineage>
</organism>
<feature type="compositionally biased region" description="Basic and acidic residues" evidence="12">
    <location>
        <begin position="38"/>
        <end position="47"/>
    </location>
</feature>
<dbReference type="CDD" id="cd14342">
    <property type="entry name" value="UBA_TAP-C"/>
    <property type="match status" value="1"/>
</dbReference>
<keyword evidence="5" id="KW-0813">Transport</keyword>
<dbReference type="InterPro" id="IPR035979">
    <property type="entry name" value="RBD_domain_sf"/>
</dbReference>
<dbReference type="InParanoid" id="A0A674G9T0"/>
<evidence type="ECO:0000256" key="3">
    <source>
        <dbReference type="ARBA" id="ARBA00004642"/>
    </source>
</evidence>
<keyword evidence="9" id="KW-0509">mRNA transport</keyword>
<dbReference type="SUPFAM" id="SSF52058">
    <property type="entry name" value="L domain-like"/>
    <property type="match status" value="1"/>
</dbReference>
<dbReference type="InterPro" id="IPR032710">
    <property type="entry name" value="NTF2-like_dom_sf"/>
</dbReference>
<keyword evidence="10" id="KW-0539">Nucleus</keyword>
<feature type="transmembrane region" description="Helical" evidence="13">
    <location>
        <begin position="1051"/>
        <end position="1072"/>
    </location>
</feature>
<keyword evidence="17" id="KW-1185">Reference proteome</keyword>
<dbReference type="SMART" id="SM00804">
    <property type="entry name" value="TAP_C"/>
    <property type="match status" value="1"/>
</dbReference>
<dbReference type="Ensembl" id="ENSTGUT00000043744.1">
    <property type="protein sequence ID" value="ENSTGUP00000019280.1"/>
    <property type="gene ID" value="ENSTGUG00000027721.1"/>
</dbReference>
<dbReference type="Pfam" id="PF24048">
    <property type="entry name" value="LRR_NXF1-5"/>
    <property type="match status" value="1"/>
</dbReference>
<evidence type="ECO:0000256" key="7">
    <source>
        <dbReference type="ARBA" id="ARBA00022614"/>
    </source>
</evidence>
<dbReference type="CDD" id="cd00780">
    <property type="entry name" value="NTF2"/>
    <property type="match status" value="1"/>
</dbReference>
<dbReference type="Gene3D" id="1.10.8.10">
    <property type="entry name" value="DNA helicase RuvA subunit, C-terminal domain"/>
    <property type="match status" value="1"/>
</dbReference>
<dbReference type="GeneTree" id="ENSGT00390000007539"/>
<dbReference type="PROSITE" id="PS51281">
    <property type="entry name" value="TAP_C"/>
    <property type="match status" value="1"/>
</dbReference>
<dbReference type="InterPro" id="IPR002075">
    <property type="entry name" value="NTF2_dom"/>
</dbReference>
<feature type="transmembrane region" description="Helical" evidence="13">
    <location>
        <begin position="985"/>
        <end position="1009"/>
    </location>
</feature>
<dbReference type="Pfam" id="PF03943">
    <property type="entry name" value="TAP_C"/>
    <property type="match status" value="1"/>
</dbReference>
<evidence type="ECO:0000256" key="4">
    <source>
        <dbReference type="ARBA" id="ARBA00009285"/>
    </source>
</evidence>
<feature type="transmembrane region" description="Helical" evidence="13">
    <location>
        <begin position="1015"/>
        <end position="1039"/>
    </location>
</feature>
<evidence type="ECO:0000256" key="11">
    <source>
        <dbReference type="ARBA" id="ARBA00040973"/>
    </source>
</evidence>
<keyword evidence="7" id="KW-0433">Leucine-rich repeat</keyword>
<protein>
    <recommendedName>
        <fullName evidence="11">Nuclear RNA export factor 1</fullName>
    </recommendedName>
</protein>
<dbReference type="PROSITE" id="PS51450">
    <property type="entry name" value="LRR"/>
    <property type="match status" value="1"/>
</dbReference>
<feature type="domain" description="NTF2" evidence="14">
    <location>
        <begin position="647"/>
        <end position="797"/>
    </location>
</feature>
<dbReference type="Gene3D" id="3.80.10.10">
    <property type="entry name" value="Ribonuclease Inhibitor"/>
    <property type="match status" value="1"/>
</dbReference>
<dbReference type="GO" id="GO:0003723">
    <property type="term" value="F:RNA binding"/>
    <property type="evidence" value="ECO:0007669"/>
    <property type="project" value="InterPro"/>
</dbReference>
<evidence type="ECO:0000256" key="8">
    <source>
        <dbReference type="ARBA" id="ARBA00022737"/>
    </source>
</evidence>
<evidence type="ECO:0000259" key="14">
    <source>
        <dbReference type="PROSITE" id="PS50177"/>
    </source>
</evidence>
<evidence type="ECO:0000256" key="13">
    <source>
        <dbReference type="SAM" id="Phobius"/>
    </source>
</evidence>
<dbReference type="Gene3D" id="3.10.450.50">
    <property type="match status" value="1"/>
</dbReference>
<feature type="domain" description="TAP-C" evidence="15">
    <location>
        <begin position="826"/>
        <end position="877"/>
    </location>
</feature>
<dbReference type="InterPro" id="IPR001611">
    <property type="entry name" value="Leu-rich_rpt"/>
</dbReference>
<sequence>MGGAGNGRGGGYGNSTGRWTRERYREVDMGTVPGGEYGNREQHREGRGSTGTAPGAGNGTRRGERERGTAPGGGYGNRERHREVRDPGEGHGVLGPGVGDGAGRTGRGEGAPGWERRPRPAAVPGVRDRAAPGAPGGEGAAPGRGAGPGTGEGPCRARCTGGLEPKRASRGKAAPVPVPVPFPSPFPFLVPCPVPVFIPVLIPIPRPVPAPGAIPLSGVVPHPRSRCRDCCGSYSRSRSLPCTHSRSHPHSPSPSPLPVPFPVPSRCPRSRCHPRSPPVPAEHDDRVGGRAFPGRRRKGRGPFRGKMYSEGSPRGRPRGRARPEDDDGDVAMAEPHDGPRGRYVPYAPRSGRLANINITVKREPGERGGGTGRDGGRRSWFKITIPYGKKYDKSWLLSSIQNLCSVPFTPVEFHYDHNRAQFYVEDATTASALKQVSRKITDRDNYKVVIVINSSAPPQSLQNELKPEEIEQLKLCMSKRYDGSQQALDLKSLRVDPDLVAQSIDVVLSQRSSMGVVLRIIEENIPELQSLNLGSNRLFRLDDLSELPLKAPRLKALDLSRNELKSERELDKVKGLKLQELWLDGNPLCDGFRDQASYISSIRERFPKLLRLDGHELPPPIAFDIEAPTTLPPCKSSYFGSDDLKALVLRFLQQYYSVYDSSDRQGLLDAYHDGACCSLSIPYGPHTPPRNSLNEYFKDSRNVKKLKDPTMRFKLLKHTRLNVVAFLNELPKTQHDVNSFVVDICAQTNTLLCFTVHGLFKEVDGKSRDSVRAFTRMFIAVPAGNSGLCIVNDELFVRGASPEELRKAFALPAPTPSSSPVPTLTAEQQEMLAAFAMQSGMNLEWSQKCLQDNDWDYGQAGQVFTQLKVSLPHFFSFFPIPSPHPHFFPFFLVFLNFFNFFPFFPPFFPIPPPPFSPHFSHFSPVFSLFPPFFSVSHLVFPLFSPFLTNVSRFPPFFPIFFFFIPIFPVFHPFPPPIFLFLTHFFPVFPIFLHFFPLFFILLTHFFPFFPPFFPFLAWFLLFFLLFPFLTRFFLFFPFLTVFSHFSCFSPISYPFFPVFPISHPFFLFSPFLTPYPHFFPPFFFPFFPFLTHFFPFSAPAGREDPRGRVSQVNLGDPRPLPGPLSHVRVLSIPPSFVNKPINY</sequence>
<keyword evidence="13" id="KW-0812">Transmembrane</keyword>
<evidence type="ECO:0000313" key="16">
    <source>
        <dbReference type="Ensembl" id="ENSTGUP00000019280.1"/>
    </source>
</evidence>
<accession>A0A674G9T0</accession>
<keyword evidence="6" id="KW-0963">Cytoplasm</keyword>
<feature type="compositionally biased region" description="Gly residues" evidence="12">
    <location>
        <begin position="90"/>
        <end position="111"/>
    </location>
</feature>
<keyword evidence="13" id="KW-0472">Membrane</keyword>
<feature type="compositionally biased region" description="Basic and acidic residues" evidence="12">
    <location>
        <begin position="77"/>
        <end position="89"/>
    </location>
</feature>
<evidence type="ECO:0000256" key="1">
    <source>
        <dbReference type="ARBA" id="ARBA00004324"/>
    </source>
</evidence>
<dbReference type="SUPFAM" id="SSF54928">
    <property type="entry name" value="RNA-binding domain, RBD"/>
    <property type="match status" value="1"/>
</dbReference>
<dbReference type="Pfam" id="PF09162">
    <property type="entry name" value="Tap-RNA_bind"/>
    <property type="match status" value="1"/>
</dbReference>
<dbReference type="InterPro" id="IPR012677">
    <property type="entry name" value="Nucleotide-bd_a/b_plait_sf"/>
</dbReference>
<dbReference type="GO" id="GO:0016607">
    <property type="term" value="C:nuclear speck"/>
    <property type="evidence" value="ECO:0007669"/>
    <property type="project" value="UniProtKB-SubCell"/>
</dbReference>
<name>A0A674G9T0_TAEGU</name>
<feature type="compositionally biased region" description="Gly residues" evidence="12">
    <location>
        <begin position="134"/>
        <end position="152"/>
    </location>
</feature>
<feature type="compositionally biased region" description="Basic and acidic residues" evidence="12">
    <location>
        <begin position="19"/>
        <end position="28"/>
    </location>
</feature>